<dbReference type="CDD" id="cd00082">
    <property type="entry name" value="HisKA"/>
    <property type="match status" value="1"/>
</dbReference>
<dbReference type="SMART" id="SM00387">
    <property type="entry name" value="HATPase_c"/>
    <property type="match status" value="1"/>
</dbReference>
<evidence type="ECO:0000313" key="8">
    <source>
        <dbReference type="EMBL" id="GCD76600.1"/>
    </source>
</evidence>
<dbReference type="PANTHER" id="PTHR43065:SF50">
    <property type="entry name" value="HISTIDINE KINASE"/>
    <property type="match status" value="1"/>
</dbReference>
<feature type="coiled-coil region" evidence="4">
    <location>
        <begin position="387"/>
        <end position="455"/>
    </location>
</feature>
<organism evidence="8 9">
    <name type="scientific">Thermaurantimonas aggregans</name>
    <dbReference type="NCBI Taxonomy" id="2173829"/>
    <lineage>
        <taxon>Bacteria</taxon>
        <taxon>Pseudomonadati</taxon>
        <taxon>Bacteroidota</taxon>
        <taxon>Flavobacteriia</taxon>
        <taxon>Flavobacteriales</taxon>
        <taxon>Schleiferiaceae</taxon>
        <taxon>Thermaurantimonas</taxon>
    </lineage>
</organism>
<dbReference type="Gene3D" id="2.60.40.2380">
    <property type="match status" value="1"/>
</dbReference>
<dbReference type="SMART" id="SM00388">
    <property type="entry name" value="HisKA"/>
    <property type="match status" value="1"/>
</dbReference>
<comment type="catalytic activity">
    <reaction evidence="1">
        <text>ATP + protein L-histidine = ADP + protein N-phospho-L-histidine.</text>
        <dbReference type="EC" id="2.7.13.3"/>
    </reaction>
</comment>
<keyword evidence="6" id="KW-0732">Signal</keyword>
<dbReference type="Gene3D" id="3.30.565.10">
    <property type="entry name" value="Histidine kinase-like ATPase, C-terminal domain"/>
    <property type="match status" value="1"/>
</dbReference>
<feature type="transmembrane region" description="Helical" evidence="5">
    <location>
        <begin position="333"/>
        <end position="350"/>
    </location>
</feature>
<evidence type="ECO:0000256" key="5">
    <source>
        <dbReference type="SAM" id="Phobius"/>
    </source>
</evidence>
<dbReference type="PROSITE" id="PS50109">
    <property type="entry name" value="HIS_KIN"/>
    <property type="match status" value="1"/>
</dbReference>
<dbReference type="InterPro" id="IPR011622">
    <property type="entry name" value="7TMR_DISM_rcpt_extracell_dom2"/>
</dbReference>
<feature type="transmembrane region" description="Helical" evidence="5">
    <location>
        <begin position="275"/>
        <end position="294"/>
    </location>
</feature>
<dbReference type="Pfam" id="PF07695">
    <property type="entry name" value="7TMR-DISM_7TM"/>
    <property type="match status" value="1"/>
</dbReference>
<sequence length="721" mass="83444">MKTFIKLAFLVISFSSINSAKSEQNIPIIEYRGEDVIDINKFSQFYISNVYGLKLKDVVNKPFESPTDNRINFGNINGELWVRFKVKNYSTRDSIKLRIANPILHSSKIYILSEKDTIEKTCNTHITIDKRDVRSTDHVYRLIFYDSNELEVYIQIHNEEQMLVPLKLESIEYNRDIERNYLLINGLYVGLIASMFLYNLFLLITIRDKSYLWYVIHTLFVGVAQSSFNGLHLLYFQFSPFLMEISPTLFSALASITGILFMISFLHIKEYSKNFYFILNLFIYQYVLVILITLFSSIKIGYQILLPAQGLVAIIILYISIRMAISGIRSAKFYLIAWSIFMVGIFVFSMKDFGILPYNNFTKYTMFIGSGIEVLLLSFALADKIKVLQREKEYSQLQALLKAEENEKLIREQNIILEEKVQKRTEELSKTNQKLEKTLQELKEAQSQLVDKEKMASLGQLTAGIAHEINNPVNFITSGIQPLKLDINDLLEILEAYEKTFDNHPEAKEIVSLKKQVDLEYIKKEIYDLLKGIEEGAKRTTEIVVGLRTFSRLDEDALKFTNINENIEATLVLLNNKIKNRIIVEKDYCKESDIECYPGKLNQVFMNIFSNAIDAINAKAYEANDFGKITIKTYHENEYFVVEISDNGIGMTEDVKKRIFEPFFTTKKVGEGTGLGMSIVYKIIEKHYGRIWVDSEYGKGTTFKLYIYKKLAEIPEILETQ</sequence>
<dbReference type="OrthoDB" id="9806995at2"/>
<dbReference type="InterPro" id="IPR004358">
    <property type="entry name" value="Sig_transdc_His_kin-like_C"/>
</dbReference>
<reference evidence="8 9" key="1">
    <citation type="submission" date="2018-11" db="EMBL/GenBank/DDBJ databases">
        <title>Schleiferia aggregans sp. nov., a moderately thermophilic heterotrophic bacterium isolated from microbial mats at a terrestrial hot spring.</title>
        <authorList>
            <person name="Iino T."/>
            <person name="Ohkuma M."/>
            <person name="Haruta S."/>
        </authorList>
    </citation>
    <scope>NUCLEOTIDE SEQUENCE [LARGE SCALE GENOMIC DNA]</scope>
    <source>
        <strain evidence="8 9">LA</strain>
    </source>
</reference>
<dbReference type="InterPro" id="IPR003661">
    <property type="entry name" value="HisK_dim/P_dom"/>
</dbReference>
<keyword evidence="9" id="KW-1185">Reference proteome</keyword>
<dbReference type="AlphaFoldDB" id="A0A401XHV7"/>
<gene>
    <name evidence="8" type="ORF">JCM31826_00820</name>
</gene>
<dbReference type="Pfam" id="PF02518">
    <property type="entry name" value="HATPase_c"/>
    <property type="match status" value="1"/>
</dbReference>
<dbReference type="EMBL" id="BHZE01000001">
    <property type="protein sequence ID" value="GCD76600.1"/>
    <property type="molecule type" value="Genomic_DNA"/>
</dbReference>
<dbReference type="Gene3D" id="1.10.287.130">
    <property type="match status" value="1"/>
</dbReference>
<comment type="caution">
    <text evidence="8">The sequence shown here is derived from an EMBL/GenBank/DDBJ whole genome shotgun (WGS) entry which is preliminary data.</text>
</comment>
<feature type="chain" id="PRO_5019370618" description="histidine kinase" evidence="6">
    <location>
        <begin position="21"/>
        <end position="721"/>
    </location>
</feature>
<keyword evidence="4" id="KW-0175">Coiled coil</keyword>
<dbReference type="RefSeq" id="WP_124396680.1">
    <property type="nucleotide sequence ID" value="NZ_BHZE01000001.1"/>
</dbReference>
<evidence type="ECO:0000256" key="3">
    <source>
        <dbReference type="ARBA" id="ARBA00022553"/>
    </source>
</evidence>
<dbReference type="Proteomes" id="UP000286715">
    <property type="component" value="Unassembled WGS sequence"/>
</dbReference>
<dbReference type="GO" id="GO:0000155">
    <property type="term" value="F:phosphorelay sensor kinase activity"/>
    <property type="evidence" value="ECO:0007669"/>
    <property type="project" value="InterPro"/>
</dbReference>
<feature type="signal peptide" evidence="6">
    <location>
        <begin position="1"/>
        <end position="20"/>
    </location>
</feature>
<dbReference type="InterPro" id="IPR011623">
    <property type="entry name" value="7TMR_DISM_rcpt_extracell_dom1"/>
</dbReference>
<keyword evidence="5" id="KW-1133">Transmembrane helix</keyword>
<dbReference type="Pfam" id="PF07696">
    <property type="entry name" value="7TMR-DISMED2"/>
    <property type="match status" value="1"/>
</dbReference>
<evidence type="ECO:0000256" key="6">
    <source>
        <dbReference type="SAM" id="SignalP"/>
    </source>
</evidence>
<evidence type="ECO:0000256" key="1">
    <source>
        <dbReference type="ARBA" id="ARBA00000085"/>
    </source>
</evidence>
<keyword evidence="5" id="KW-0812">Transmembrane</keyword>
<evidence type="ECO:0000256" key="2">
    <source>
        <dbReference type="ARBA" id="ARBA00012438"/>
    </source>
</evidence>
<accession>A0A401XHV7</accession>
<evidence type="ECO:0000259" key="7">
    <source>
        <dbReference type="PROSITE" id="PS50109"/>
    </source>
</evidence>
<name>A0A401XHV7_9FLAO</name>
<evidence type="ECO:0000313" key="9">
    <source>
        <dbReference type="Proteomes" id="UP000286715"/>
    </source>
</evidence>
<feature type="transmembrane region" description="Helical" evidence="5">
    <location>
        <begin position="211"/>
        <end position="228"/>
    </location>
</feature>
<feature type="transmembrane region" description="Helical" evidence="5">
    <location>
        <begin position="181"/>
        <end position="204"/>
    </location>
</feature>
<feature type="transmembrane region" description="Helical" evidence="5">
    <location>
        <begin position="362"/>
        <end position="382"/>
    </location>
</feature>
<feature type="domain" description="Histidine kinase" evidence="7">
    <location>
        <begin position="464"/>
        <end position="711"/>
    </location>
</feature>
<dbReference type="PANTHER" id="PTHR43065">
    <property type="entry name" value="SENSOR HISTIDINE KINASE"/>
    <property type="match status" value="1"/>
</dbReference>
<feature type="transmembrane region" description="Helical" evidence="5">
    <location>
        <begin position="248"/>
        <end position="268"/>
    </location>
</feature>
<keyword evidence="3" id="KW-0597">Phosphoprotein</keyword>
<keyword evidence="5" id="KW-0472">Membrane</keyword>
<dbReference type="InterPro" id="IPR036890">
    <property type="entry name" value="HATPase_C_sf"/>
</dbReference>
<protein>
    <recommendedName>
        <fullName evidence="2">histidine kinase</fullName>
        <ecNumber evidence="2">2.7.13.3</ecNumber>
    </recommendedName>
</protein>
<feature type="transmembrane region" description="Helical" evidence="5">
    <location>
        <begin position="300"/>
        <end position="321"/>
    </location>
</feature>
<dbReference type="EC" id="2.7.13.3" evidence="2"/>
<dbReference type="PRINTS" id="PR00344">
    <property type="entry name" value="BCTRLSENSOR"/>
</dbReference>
<dbReference type="InterPro" id="IPR005467">
    <property type="entry name" value="His_kinase_dom"/>
</dbReference>
<dbReference type="SUPFAM" id="SSF55874">
    <property type="entry name" value="ATPase domain of HSP90 chaperone/DNA topoisomerase II/histidine kinase"/>
    <property type="match status" value="1"/>
</dbReference>
<dbReference type="SUPFAM" id="SSF47384">
    <property type="entry name" value="Homodimeric domain of signal transducing histidine kinase"/>
    <property type="match status" value="1"/>
</dbReference>
<dbReference type="InterPro" id="IPR036097">
    <property type="entry name" value="HisK_dim/P_sf"/>
</dbReference>
<evidence type="ECO:0000256" key="4">
    <source>
        <dbReference type="SAM" id="Coils"/>
    </source>
</evidence>
<dbReference type="InterPro" id="IPR003594">
    <property type="entry name" value="HATPase_dom"/>
</dbReference>
<proteinExistence type="predicted"/>